<feature type="transmembrane region" description="Helical" evidence="1">
    <location>
        <begin position="36"/>
        <end position="56"/>
    </location>
</feature>
<keyword evidence="1" id="KW-0812">Transmembrane</keyword>
<proteinExistence type="predicted"/>
<organism evidence="2">
    <name type="scientific">viral metagenome</name>
    <dbReference type="NCBI Taxonomy" id="1070528"/>
    <lineage>
        <taxon>unclassified sequences</taxon>
        <taxon>metagenomes</taxon>
        <taxon>organismal metagenomes</taxon>
    </lineage>
</organism>
<evidence type="ECO:0000313" key="2">
    <source>
        <dbReference type="EMBL" id="QJA47546.1"/>
    </source>
</evidence>
<keyword evidence="1" id="KW-1133">Transmembrane helix</keyword>
<dbReference type="AlphaFoldDB" id="A0A6H1ZI00"/>
<dbReference type="EMBL" id="MT141436">
    <property type="protein sequence ID" value="QJA61283.1"/>
    <property type="molecule type" value="Genomic_DNA"/>
</dbReference>
<protein>
    <submittedName>
        <fullName evidence="2">Uncharacterized protein</fullName>
    </submittedName>
</protein>
<evidence type="ECO:0000313" key="3">
    <source>
        <dbReference type="EMBL" id="QJA61283.1"/>
    </source>
</evidence>
<feature type="transmembrane region" description="Helical" evidence="1">
    <location>
        <begin position="62"/>
        <end position="82"/>
    </location>
</feature>
<keyword evidence="1" id="KW-0472">Membrane</keyword>
<name>A0A6H1ZI00_9ZZZZ</name>
<reference evidence="2" key="1">
    <citation type="submission" date="2020-03" db="EMBL/GenBank/DDBJ databases">
        <title>The deep terrestrial virosphere.</title>
        <authorList>
            <person name="Holmfeldt K."/>
            <person name="Nilsson E."/>
            <person name="Simone D."/>
            <person name="Lopez-Fernandez M."/>
            <person name="Wu X."/>
            <person name="de Brujin I."/>
            <person name="Lundin D."/>
            <person name="Andersson A."/>
            <person name="Bertilsson S."/>
            <person name="Dopson M."/>
        </authorList>
    </citation>
    <scope>NUCLEOTIDE SEQUENCE</scope>
    <source>
        <strain evidence="4">MM415A00143</strain>
        <strain evidence="3">MM415B00963</strain>
        <strain evidence="2">TM448A00700</strain>
    </source>
</reference>
<dbReference type="EMBL" id="MT144048">
    <property type="protein sequence ID" value="QJA47546.1"/>
    <property type="molecule type" value="Genomic_DNA"/>
</dbReference>
<dbReference type="EMBL" id="MT145198">
    <property type="protein sequence ID" value="QJI05367.1"/>
    <property type="molecule type" value="Genomic_DNA"/>
</dbReference>
<feature type="transmembrane region" description="Helical" evidence="1">
    <location>
        <begin position="6"/>
        <end position="24"/>
    </location>
</feature>
<evidence type="ECO:0000256" key="1">
    <source>
        <dbReference type="SAM" id="Phobius"/>
    </source>
</evidence>
<evidence type="ECO:0000313" key="4">
    <source>
        <dbReference type="EMBL" id="QJI05367.1"/>
    </source>
</evidence>
<accession>A0A6H1ZI00</accession>
<sequence length="95" mass="10257">MSQDILMVVTVAGVFLHMILAYLSKKQADPAFKFDYTYLIAAFAAVFGSVTILQSLPSELTAINILIALGIGFSMDAGMAFVNTKAPILNKIELK</sequence>
<gene>
    <name evidence="4" type="ORF">MM415A00143_0042</name>
    <name evidence="3" type="ORF">MM415B00963_0008</name>
    <name evidence="2" type="ORF">TM448A00700_0009</name>
</gene>